<organism evidence="2 3">
    <name type="scientific">Streptomyces venetus</name>
    <dbReference type="NCBI Taxonomy" id="1701086"/>
    <lineage>
        <taxon>Bacteria</taxon>
        <taxon>Bacillati</taxon>
        <taxon>Actinomycetota</taxon>
        <taxon>Actinomycetes</taxon>
        <taxon>Kitasatosporales</taxon>
        <taxon>Streptomycetaceae</taxon>
        <taxon>Streptomyces</taxon>
    </lineage>
</organism>
<dbReference type="EMBL" id="BAABET010000018">
    <property type="protein sequence ID" value="GAA4339814.1"/>
    <property type="molecule type" value="Genomic_DNA"/>
</dbReference>
<feature type="compositionally biased region" description="Basic residues" evidence="1">
    <location>
        <begin position="33"/>
        <end position="56"/>
    </location>
</feature>
<sequence>MPGQIVDLMAALNESVQQARASRGEDADVHELPKKKKKTAKKQPAKKTSGRRPRSA</sequence>
<feature type="compositionally biased region" description="Basic and acidic residues" evidence="1">
    <location>
        <begin position="22"/>
        <end position="32"/>
    </location>
</feature>
<accession>A0ABP8HIK8</accession>
<evidence type="ECO:0000313" key="3">
    <source>
        <dbReference type="Proteomes" id="UP001501115"/>
    </source>
</evidence>
<feature type="region of interest" description="Disordered" evidence="1">
    <location>
        <begin position="16"/>
        <end position="56"/>
    </location>
</feature>
<protein>
    <submittedName>
        <fullName evidence="2">Uncharacterized protein</fullName>
    </submittedName>
</protein>
<proteinExistence type="predicted"/>
<evidence type="ECO:0000256" key="1">
    <source>
        <dbReference type="SAM" id="MobiDB-lite"/>
    </source>
</evidence>
<keyword evidence="3" id="KW-1185">Reference proteome</keyword>
<comment type="caution">
    <text evidence="2">The sequence shown here is derived from an EMBL/GenBank/DDBJ whole genome shotgun (WGS) entry which is preliminary data.</text>
</comment>
<reference evidence="3" key="1">
    <citation type="journal article" date="2019" name="Int. J. Syst. Evol. Microbiol.">
        <title>The Global Catalogue of Microorganisms (GCM) 10K type strain sequencing project: providing services to taxonomists for standard genome sequencing and annotation.</title>
        <authorList>
            <consortium name="The Broad Institute Genomics Platform"/>
            <consortium name="The Broad Institute Genome Sequencing Center for Infectious Disease"/>
            <person name="Wu L."/>
            <person name="Ma J."/>
        </authorList>
    </citation>
    <scope>NUCLEOTIDE SEQUENCE [LARGE SCALE GENOMIC DNA]</scope>
    <source>
        <strain evidence="3">JCM 31290</strain>
    </source>
</reference>
<name>A0ABP8HIK8_9ACTN</name>
<evidence type="ECO:0000313" key="2">
    <source>
        <dbReference type="EMBL" id="GAA4339814.1"/>
    </source>
</evidence>
<gene>
    <name evidence="2" type="ORF">GCM10023086_75040</name>
</gene>
<dbReference type="Proteomes" id="UP001501115">
    <property type="component" value="Unassembled WGS sequence"/>
</dbReference>